<sequence length="366" mass="39068">MAPPVASEIAHDSKLVLRRLCTRLDNKSCFDCSAKNPTWASARFGVFICLDCSGSHRNLGTHITFVRSASMDTWSKQDLARMVNGGNAKARSYWKDHGWHDFSSFHADKYTGRIANAYKAQLETLVANNSVSQPTSHQLANAVAAVSLSEPRPSEKPASQVAQQPAPASEPLTAQPAAPKPKRATPITLSAPVSADVSITATRRPTRKAAGLGARRKGSATRRATTNIDWSKVGSDVPPGPPIPKLPAKPKVQPQLRNPSPTAMSAEQFADRFKGKKAISSDDFAPQSIASARTDISNRYANVSSLSSSDMFVTNGARPSCAHAHQGEDGIVGIADDFIRAASEGVQQAADEVSTAFSDFLNKGYA</sequence>
<dbReference type="Gene3D" id="1.10.220.150">
    <property type="entry name" value="Arf GTPase activating protein"/>
    <property type="match status" value="1"/>
</dbReference>
<keyword evidence="3 5" id="KW-0863">Zinc-finger</keyword>
<organism evidence="8 9">
    <name type="scientific">Gracilariopsis chorda</name>
    <dbReference type="NCBI Taxonomy" id="448386"/>
    <lineage>
        <taxon>Eukaryota</taxon>
        <taxon>Rhodophyta</taxon>
        <taxon>Florideophyceae</taxon>
        <taxon>Rhodymeniophycidae</taxon>
        <taxon>Gracilariales</taxon>
        <taxon>Gracilariaceae</taxon>
        <taxon>Gracilariopsis</taxon>
    </lineage>
</organism>
<evidence type="ECO:0000256" key="3">
    <source>
        <dbReference type="ARBA" id="ARBA00022771"/>
    </source>
</evidence>
<evidence type="ECO:0000313" key="9">
    <source>
        <dbReference type="Proteomes" id="UP000247409"/>
    </source>
</evidence>
<feature type="compositionally biased region" description="Low complexity" evidence="6">
    <location>
        <begin position="157"/>
        <end position="171"/>
    </location>
</feature>
<proteinExistence type="predicted"/>
<dbReference type="GO" id="GO:0005096">
    <property type="term" value="F:GTPase activator activity"/>
    <property type="evidence" value="ECO:0007669"/>
    <property type="project" value="UniProtKB-KW"/>
</dbReference>
<feature type="domain" description="Arf-GAP" evidence="7">
    <location>
        <begin position="14"/>
        <end position="131"/>
    </location>
</feature>
<dbReference type="InterPro" id="IPR037278">
    <property type="entry name" value="ARFGAP/RecO"/>
</dbReference>
<evidence type="ECO:0000256" key="5">
    <source>
        <dbReference type="PROSITE-ProRule" id="PRU00288"/>
    </source>
</evidence>
<keyword evidence="4" id="KW-0862">Zinc</keyword>
<dbReference type="PRINTS" id="PR00405">
    <property type="entry name" value="REVINTRACTNG"/>
</dbReference>
<evidence type="ECO:0000313" key="8">
    <source>
        <dbReference type="EMBL" id="PXF44146.1"/>
    </source>
</evidence>
<evidence type="ECO:0000259" key="7">
    <source>
        <dbReference type="PROSITE" id="PS50115"/>
    </source>
</evidence>
<dbReference type="SUPFAM" id="SSF57863">
    <property type="entry name" value="ArfGap/RecO-like zinc finger"/>
    <property type="match status" value="1"/>
</dbReference>
<keyword evidence="9" id="KW-1185">Reference proteome</keyword>
<dbReference type="Pfam" id="PF01412">
    <property type="entry name" value="ArfGap"/>
    <property type="match status" value="1"/>
</dbReference>
<evidence type="ECO:0000256" key="4">
    <source>
        <dbReference type="ARBA" id="ARBA00022833"/>
    </source>
</evidence>
<dbReference type="OrthoDB" id="10266696at2759"/>
<reference evidence="8 9" key="1">
    <citation type="journal article" date="2018" name="Mol. Biol. Evol.">
        <title>Analysis of the draft genome of the red seaweed Gracilariopsis chorda provides insights into genome size evolution in Rhodophyta.</title>
        <authorList>
            <person name="Lee J."/>
            <person name="Yang E.C."/>
            <person name="Graf L."/>
            <person name="Yang J.H."/>
            <person name="Qiu H."/>
            <person name="Zel Zion U."/>
            <person name="Chan C.X."/>
            <person name="Stephens T.G."/>
            <person name="Weber A.P.M."/>
            <person name="Boo G.H."/>
            <person name="Boo S.M."/>
            <person name="Kim K.M."/>
            <person name="Shin Y."/>
            <person name="Jung M."/>
            <person name="Lee S.J."/>
            <person name="Yim H.S."/>
            <person name="Lee J.H."/>
            <person name="Bhattacharya D."/>
            <person name="Yoon H.S."/>
        </authorList>
    </citation>
    <scope>NUCLEOTIDE SEQUENCE [LARGE SCALE GENOMIC DNA]</scope>
    <source>
        <strain evidence="8 9">SKKU-2015</strain>
        <tissue evidence="8">Whole body</tissue>
    </source>
</reference>
<keyword evidence="1" id="KW-0343">GTPase activation</keyword>
<evidence type="ECO:0000256" key="2">
    <source>
        <dbReference type="ARBA" id="ARBA00022723"/>
    </source>
</evidence>
<dbReference type="GO" id="GO:0000139">
    <property type="term" value="C:Golgi membrane"/>
    <property type="evidence" value="ECO:0007669"/>
    <property type="project" value="GOC"/>
</dbReference>
<dbReference type="EMBL" id="NBIV01000101">
    <property type="protein sequence ID" value="PXF44146.1"/>
    <property type="molecule type" value="Genomic_DNA"/>
</dbReference>
<dbReference type="Proteomes" id="UP000247409">
    <property type="component" value="Unassembled WGS sequence"/>
</dbReference>
<dbReference type="GO" id="GO:0048205">
    <property type="term" value="P:COPI coating of Golgi vesicle"/>
    <property type="evidence" value="ECO:0007669"/>
    <property type="project" value="TreeGrafter"/>
</dbReference>
<feature type="region of interest" description="Disordered" evidence="6">
    <location>
        <begin position="203"/>
        <end position="261"/>
    </location>
</feature>
<dbReference type="AlphaFoldDB" id="A0A2V3IPY6"/>
<dbReference type="CDD" id="cd08831">
    <property type="entry name" value="ArfGap_ArfGap2_3_like"/>
    <property type="match status" value="1"/>
</dbReference>
<dbReference type="InterPro" id="IPR001164">
    <property type="entry name" value="ArfGAP_dom"/>
</dbReference>
<dbReference type="InterPro" id="IPR038508">
    <property type="entry name" value="ArfGAP_dom_sf"/>
</dbReference>
<comment type="caution">
    <text evidence="8">The sequence shown here is derived from an EMBL/GenBank/DDBJ whole genome shotgun (WGS) entry which is preliminary data.</text>
</comment>
<dbReference type="SMART" id="SM00105">
    <property type="entry name" value="ArfGap"/>
    <property type="match status" value="1"/>
</dbReference>
<accession>A0A2V3IPY6</accession>
<protein>
    <submittedName>
        <fullName evidence="8">Putative ADP-ribosylation factor GTPase-activating protein AGD8</fullName>
    </submittedName>
</protein>
<name>A0A2V3IPY6_9FLOR</name>
<dbReference type="PANTHER" id="PTHR45686">
    <property type="entry name" value="ADP-RIBOSYLATION FACTOR GTPASE ACTIVATING PROTEIN 3, ISOFORM H-RELATED"/>
    <property type="match status" value="1"/>
</dbReference>
<dbReference type="PROSITE" id="PS50115">
    <property type="entry name" value="ARFGAP"/>
    <property type="match status" value="1"/>
</dbReference>
<evidence type="ECO:0000256" key="6">
    <source>
        <dbReference type="SAM" id="MobiDB-lite"/>
    </source>
</evidence>
<evidence type="ECO:0000256" key="1">
    <source>
        <dbReference type="ARBA" id="ARBA00022468"/>
    </source>
</evidence>
<feature type="region of interest" description="Disordered" evidence="6">
    <location>
        <begin position="144"/>
        <end position="189"/>
    </location>
</feature>
<dbReference type="PANTHER" id="PTHR45686:SF4">
    <property type="entry name" value="ADP-RIBOSYLATION FACTOR GTPASE ACTIVATING PROTEIN 3, ISOFORM H"/>
    <property type="match status" value="1"/>
</dbReference>
<dbReference type="GO" id="GO:0008270">
    <property type="term" value="F:zinc ion binding"/>
    <property type="evidence" value="ECO:0007669"/>
    <property type="project" value="UniProtKB-KW"/>
</dbReference>
<feature type="compositionally biased region" description="Pro residues" evidence="6">
    <location>
        <begin position="238"/>
        <end position="247"/>
    </location>
</feature>
<dbReference type="STRING" id="448386.A0A2V3IPY6"/>
<keyword evidence="2" id="KW-0479">Metal-binding</keyword>
<gene>
    <name evidence="8" type="ORF">BWQ96_06119</name>
</gene>